<keyword evidence="1" id="KW-0694">RNA-binding</keyword>
<dbReference type="SUPFAM" id="SSF55174">
    <property type="entry name" value="Alpha-L RNA-binding motif"/>
    <property type="match status" value="1"/>
</dbReference>
<dbReference type="RefSeq" id="WP_256197329.1">
    <property type="nucleotide sequence ID" value="NZ_JANGCH010000002.1"/>
</dbReference>
<feature type="domain" description="RNA-binding S4" evidence="2">
    <location>
        <begin position="180"/>
        <end position="240"/>
    </location>
</feature>
<dbReference type="Gene3D" id="3.30.1370.160">
    <property type="match status" value="1"/>
</dbReference>
<sequence>MPAKNNVTGSSERGNEELIERLHDLMDQAQRTYQPMITSFLTPAQLMCAVTYIGRRMTYTYGGGYAGAEHCRLKLFPPYTEVDEDFQIVLLKARLHPRYDKITHRDVLGAMMKLGVSRDVFGDILIKEDALYVYVAKHMADFFMMELTRVRHSSVKLECCDEEVIHEAKYEEFHPIISSVRCDAVVSACAHISRAKAKELIQRGLVKINHVILEQCDRICNNMSTISIRGYGRFVFVEISHTTKKGNFVAVIRKMR</sequence>
<proteinExistence type="predicted"/>
<evidence type="ECO:0000313" key="4">
    <source>
        <dbReference type="Proteomes" id="UP001524435"/>
    </source>
</evidence>
<dbReference type="InterPro" id="IPR012677">
    <property type="entry name" value="Nucleotide-bd_a/b_plait_sf"/>
</dbReference>
<dbReference type="SMART" id="SM00363">
    <property type="entry name" value="S4"/>
    <property type="match status" value="1"/>
</dbReference>
<dbReference type="InterPro" id="IPR002942">
    <property type="entry name" value="S4_RNA-bd"/>
</dbReference>
<accession>A0ABT1SID6</accession>
<gene>
    <name evidence="3" type="ORF">NE663_01695</name>
</gene>
<dbReference type="CDD" id="cd00165">
    <property type="entry name" value="S4"/>
    <property type="match status" value="1"/>
</dbReference>
<evidence type="ECO:0000313" key="3">
    <source>
        <dbReference type="EMBL" id="MCQ5120972.1"/>
    </source>
</evidence>
<dbReference type="InterPro" id="IPR036986">
    <property type="entry name" value="S4_RNA-bd_sf"/>
</dbReference>
<dbReference type="InterPro" id="IPR040591">
    <property type="entry name" value="RqcP2_RBD"/>
</dbReference>
<dbReference type="Pfam" id="PF17774">
    <property type="entry name" value="YlmH_RBD"/>
    <property type="match status" value="1"/>
</dbReference>
<evidence type="ECO:0000256" key="1">
    <source>
        <dbReference type="PROSITE-ProRule" id="PRU00182"/>
    </source>
</evidence>
<dbReference type="Proteomes" id="UP001524435">
    <property type="component" value="Unassembled WGS sequence"/>
</dbReference>
<name>A0ABT1SID6_9FIRM</name>
<keyword evidence="4" id="KW-1185">Reference proteome</keyword>
<dbReference type="Gene3D" id="3.10.290.10">
    <property type="entry name" value="RNA-binding S4 domain"/>
    <property type="match status" value="1"/>
</dbReference>
<organism evidence="3 4">
    <name type="scientific">Massilicoli timonensis</name>
    <dbReference type="NCBI Taxonomy" id="2015901"/>
    <lineage>
        <taxon>Bacteria</taxon>
        <taxon>Bacillati</taxon>
        <taxon>Bacillota</taxon>
        <taxon>Erysipelotrichia</taxon>
        <taxon>Erysipelotrichales</taxon>
        <taxon>Erysipelotrichaceae</taxon>
        <taxon>Massilicoli</taxon>
    </lineage>
</organism>
<dbReference type="PROSITE" id="PS50889">
    <property type="entry name" value="S4"/>
    <property type="match status" value="1"/>
</dbReference>
<dbReference type="EMBL" id="JANGCH010000002">
    <property type="protein sequence ID" value="MCQ5120972.1"/>
    <property type="molecule type" value="Genomic_DNA"/>
</dbReference>
<evidence type="ECO:0000259" key="2">
    <source>
        <dbReference type="SMART" id="SM00363"/>
    </source>
</evidence>
<protein>
    <submittedName>
        <fullName evidence="3">YlmH/Sll1252 family protein</fullName>
    </submittedName>
</protein>
<dbReference type="Gene3D" id="3.30.70.330">
    <property type="match status" value="1"/>
</dbReference>
<reference evidence="3 4" key="1">
    <citation type="submission" date="2022-06" db="EMBL/GenBank/DDBJ databases">
        <title>Isolation of gut microbiota from human fecal samples.</title>
        <authorList>
            <person name="Pamer E.G."/>
            <person name="Barat B."/>
            <person name="Waligurski E."/>
            <person name="Medina S."/>
            <person name="Paddock L."/>
            <person name="Mostad J."/>
        </authorList>
    </citation>
    <scope>NUCLEOTIDE SEQUENCE [LARGE SCALE GENOMIC DNA]</scope>
    <source>
        <strain evidence="3 4">DFI.6.1</strain>
    </source>
</reference>
<comment type="caution">
    <text evidence="3">The sequence shown here is derived from an EMBL/GenBank/DDBJ whole genome shotgun (WGS) entry which is preliminary data.</text>
</comment>